<dbReference type="InterPro" id="IPR013520">
    <property type="entry name" value="Ribonucl_H"/>
</dbReference>
<feature type="compositionally biased region" description="Low complexity" evidence="7">
    <location>
        <begin position="453"/>
        <end position="464"/>
    </location>
</feature>
<dbReference type="OrthoDB" id="206335at2759"/>
<evidence type="ECO:0000256" key="5">
    <source>
        <dbReference type="ARBA" id="ARBA00022839"/>
    </source>
</evidence>
<dbReference type="InterPro" id="IPR012337">
    <property type="entry name" value="RNaseH-like_sf"/>
</dbReference>
<feature type="region of interest" description="Disordered" evidence="7">
    <location>
        <begin position="161"/>
        <end position="700"/>
    </location>
</feature>
<feature type="compositionally biased region" description="Polar residues" evidence="7">
    <location>
        <begin position="804"/>
        <end position="816"/>
    </location>
</feature>
<keyword evidence="5 10" id="KW-0269">Exonuclease</keyword>
<dbReference type="GO" id="GO:0004527">
    <property type="term" value="F:exonuclease activity"/>
    <property type="evidence" value="ECO:0007669"/>
    <property type="project" value="UniProtKB-KW"/>
</dbReference>
<evidence type="ECO:0000313" key="10">
    <source>
        <dbReference type="RefSeq" id="XP_022314744.1"/>
    </source>
</evidence>
<dbReference type="SMART" id="SM00479">
    <property type="entry name" value="EXOIII"/>
    <property type="match status" value="1"/>
</dbReference>
<feature type="compositionally biased region" description="Low complexity" evidence="7">
    <location>
        <begin position="396"/>
        <end position="406"/>
    </location>
</feature>
<feature type="compositionally biased region" description="Basic and acidic residues" evidence="7">
    <location>
        <begin position="466"/>
        <end position="525"/>
    </location>
</feature>
<organism evidence="9 10">
    <name type="scientific">Crassostrea virginica</name>
    <name type="common">Eastern oyster</name>
    <dbReference type="NCBI Taxonomy" id="6565"/>
    <lineage>
        <taxon>Eukaryota</taxon>
        <taxon>Metazoa</taxon>
        <taxon>Spiralia</taxon>
        <taxon>Lophotrochozoa</taxon>
        <taxon>Mollusca</taxon>
        <taxon>Bivalvia</taxon>
        <taxon>Autobranchia</taxon>
        <taxon>Pteriomorphia</taxon>
        <taxon>Ostreida</taxon>
        <taxon>Ostreoidea</taxon>
        <taxon>Ostreidae</taxon>
        <taxon>Crassostrea</taxon>
    </lineage>
</organism>
<dbReference type="InterPro" id="IPR036397">
    <property type="entry name" value="RNaseH_sf"/>
</dbReference>
<accession>A0A8B8CHT4</accession>
<dbReference type="Pfam" id="PF00929">
    <property type="entry name" value="RNase_T"/>
    <property type="match status" value="1"/>
</dbReference>
<evidence type="ECO:0000313" key="9">
    <source>
        <dbReference type="Proteomes" id="UP000694844"/>
    </source>
</evidence>
<reference evidence="10" key="1">
    <citation type="submission" date="2025-08" db="UniProtKB">
        <authorList>
            <consortium name="RefSeq"/>
        </authorList>
    </citation>
    <scope>IDENTIFICATION</scope>
    <source>
        <tissue evidence="10">Whole sample</tissue>
    </source>
</reference>
<feature type="compositionally biased region" description="Basic residues" evidence="7">
    <location>
        <begin position="332"/>
        <end position="344"/>
    </location>
</feature>
<feature type="compositionally biased region" description="Basic and acidic residues" evidence="7">
    <location>
        <begin position="532"/>
        <end position="543"/>
    </location>
</feature>
<dbReference type="PANTHER" id="PTHR12801">
    <property type="entry name" value="RNA EXONUCLEASE REXO1 / RECO3 FAMILY MEMBER-RELATED"/>
    <property type="match status" value="1"/>
</dbReference>
<dbReference type="InterPro" id="IPR047021">
    <property type="entry name" value="REXO1/3/4-like"/>
</dbReference>
<evidence type="ECO:0000256" key="1">
    <source>
        <dbReference type="ARBA" id="ARBA00004123"/>
    </source>
</evidence>
<dbReference type="SUPFAM" id="SSF53098">
    <property type="entry name" value="Ribonuclease H-like"/>
    <property type="match status" value="1"/>
</dbReference>
<evidence type="ECO:0000256" key="2">
    <source>
        <dbReference type="ARBA" id="ARBA00006357"/>
    </source>
</evidence>
<sequence>MFSSGGYFRGFNCPFFASGLCERPYCHYRHVKTEEEKPQSKAASGYSDAQYEVNWPPGNVPSSSAGEQVKLNKYTGEPEVLAVSEKTIEDAPPEEQDNINKYTGEPIVTQQSNEYIVEVKSDCQKYKPTDKKSLKFKGQKLKIQKPVQKVNKYTGEPVIESDEKQAYTPEAKNFPEYNPTPINQLKPSPSKYKTDSLGTENEQEYDPQNNFSTTLKPSQPMAIKRSFTYDPTTPDFHHPAKKAKDEAEVQIPEDEYQSDEGDIGMFSDDEEEMISESREDDVDTMDNEENSTKPSMITDVKVFESLLMPVMDHDNESNDKLSDTEKNPVNSKKSHSEKRPHAKKSTSSAKSSNHSKKSKDSIQKNQHPSKDSISKADPSKSSKSSTSAKSKEHSSSRSSTSKSSSENGPTKLSEKQGSSHSSSSNKSNKHSHHKSSSSSSKGKSSSEKESSKKASSSSSSSSSSHRSHEQSKRSSSDKSSSKTEKSTSKHEKSSSKHEKDSSKHEQKKHSSDKKTVKNGHNHDTLSKSSKGTHSERKPRDRSVSLDSNGSKRKIVDINVDLFGADSDGEEDEVPFMSDEEEDPYEECLRIYNENNVSRPSPKKQSHNEAKMNDSDRTESSQVIGKKRMAHKGSKEVTRKIPQKPNSKLTPAQIMHNRFVQMQKQAQEEAERSQEPSASSSSGKQRIAHQSKLGGQGGTKVVDGKTVIATASKTQKRTAHTPNVKNLKRPTIPAEFGSKVPISVRQRYLNTIIDECLPLYVNEEDAFKRGLEEELAVYKRASNKNVYLNVACNTIKRLRNETTESCKSPTKPTSPQKMSHEAVLGGKNATKTTFTLNRSGGSYRGPMENFKGSELYNRLSRYVLTEEQLQENGFPRPDPENSSAAKVFTVSQQEQNSAKLKTYEKICVRCGKRFMVFPNGTYAHKEECVHHWGKAWKKKIAGYIETRYTCCQGDLGAEGCQVAKYHVHETNKWENRMGYMQTLPCSPVLDGDYGVYAMDCEMVYTQGGVELARVTVTDSDNNSVYETLVRPDRKIIDHNTRFSGITAEDMEGVTTSLRDVQAVLLSLFTEKTILIGHSLESDLSAVKIIHNTVVDTSVVFPHRLGPPYKRALKTLMAEYLKKIIQDDVGGHDSQEDAISCMELMHWRIKEDARKEPRSS</sequence>
<dbReference type="KEGG" id="cvn:111119160"/>
<dbReference type="Proteomes" id="UP000694844">
    <property type="component" value="Chromosome 2"/>
</dbReference>
<evidence type="ECO:0000256" key="3">
    <source>
        <dbReference type="ARBA" id="ARBA00022722"/>
    </source>
</evidence>
<feature type="compositionally biased region" description="Basic and acidic residues" evidence="7">
    <location>
        <begin position="235"/>
        <end position="247"/>
    </location>
</feature>
<dbReference type="GeneID" id="111119160"/>
<evidence type="ECO:0000256" key="4">
    <source>
        <dbReference type="ARBA" id="ARBA00022801"/>
    </source>
</evidence>
<feature type="compositionally biased region" description="Basic and acidic residues" evidence="7">
    <location>
        <begin position="605"/>
        <end position="618"/>
    </location>
</feature>
<feature type="compositionally biased region" description="Acidic residues" evidence="7">
    <location>
        <begin position="251"/>
        <end position="289"/>
    </location>
</feature>
<dbReference type="PANTHER" id="PTHR12801:SF115">
    <property type="entry name" value="FI18136P1-RELATED"/>
    <property type="match status" value="1"/>
</dbReference>
<dbReference type="CDD" id="cd06145">
    <property type="entry name" value="REX1_like"/>
    <property type="match status" value="1"/>
</dbReference>
<feature type="compositionally biased region" description="Low complexity" evidence="7">
    <location>
        <begin position="415"/>
        <end position="426"/>
    </location>
</feature>
<feature type="compositionally biased region" description="Polar residues" evidence="7">
    <location>
        <begin position="196"/>
        <end position="217"/>
    </location>
</feature>
<keyword evidence="6" id="KW-0539">Nucleus</keyword>
<keyword evidence="9" id="KW-1185">Reference proteome</keyword>
<dbReference type="GO" id="GO:0003676">
    <property type="term" value="F:nucleic acid binding"/>
    <property type="evidence" value="ECO:0007669"/>
    <property type="project" value="InterPro"/>
</dbReference>
<feature type="compositionally biased region" description="Acidic residues" evidence="7">
    <location>
        <begin position="566"/>
        <end position="585"/>
    </location>
</feature>
<dbReference type="InterPro" id="IPR034922">
    <property type="entry name" value="REX1-like_exo"/>
</dbReference>
<protein>
    <submittedName>
        <fullName evidence="10">RNA exonuclease 1 homolog isoform X1</fullName>
    </submittedName>
</protein>
<dbReference type="Gene3D" id="3.30.420.10">
    <property type="entry name" value="Ribonuclease H-like superfamily/Ribonuclease H"/>
    <property type="match status" value="1"/>
</dbReference>
<keyword evidence="4" id="KW-0378">Hydrolase</keyword>
<feature type="region of interest" description="Disordered" evidence="7">
    <location>
        <begin position="33"/>
        <end position="66"/>
    </location>
</feature>
<name>A0A8B8CHT4_CRAVI</name>
<feature type="compositionally biased region" description="Basic and acidic residues" evidence="7">
    <location>
        <begin position="311"/>
        <end position="326"/>
    </location>
</feature>
<gene>
    <name evidence="10" type="primary">LOC111119160</name>
</gene>
<dbReference type="Pfam" id="PF15870">
    <property type="entry name" value="EloA-BP1"/>
    <property type="match status" value="1"/>
</dbReference>
<dbReference type="RefSeq" id="XP_022314744.1">
    <property type="nucleotide sequence ID" value="XM_022459036.1"/>
</dbReference>
<evidence type="ECO:0000256" key="6">
    <source>
        <dbReference type="ARBA" id="ARBA00023242"/>
    </source>
</evidence>
<feature type="domain" description="Exonuclease" evidence="8">
    <location>
        <begin position="993"/>
        <end position="1152"/>
    </location>
</feature>
<dbReference type="InterPro" id="IPR031736">
    <property type="entry name" value="REXO1-like_dom"/>
</dbReference>
<keyword evidence="3" id="KW-0540">Nuclease</keyword>
<comment type="subcellular location">
    <subcellularLocation>
        <location evidence="1">Nucleus</location>
    </subcellularLocation>
</comment>
<dbReference type="GO" id="GO:0005634">
    <property type="term" value="C:nucleus"/>
    <property type="evidence" value="ECO:0007669"/>
    <property type="project" value="UniProtKB-SubCell"/>
</dbReference>
<proteinExistence type="inferred from homology"/>
<evidence type="ECO:0000259" key="8">
    <source>
        <dbReference type="SMART" id="SM00479"/>
    </source>
</evidence>
<feature type="compositionally biased region" description="Basic and acidic residues" evidence="7">
    <location>
        <begin position="358"/>
        <end position="380"/>
    </location>
</feature>
<feature type="region of interest" description="Disordered" evidence="7">
    <location>
        <begin position="802"/>
        <end position="821"/>
    </location>
</feature>
<dbReference type="FunFam" id="3.30.420.10:FF:000021">
    <property type="entry name" value="RNA exonuclease 1 homolog"/>
    <property type="match status" value="1"/>
</dbReference>
<evidence type="ECO:0000256" key="7">
    <source>
        <dbReference type="SAM" id="MobiDB-lite"/>
    </source>
</evidence>
<dbReference type="AlphaFoldDB" id="A0A8B8CHT4"/>
<comment type="similarity">
    <text evidence="2">Belongs to the REXO1/REXO3 family.</text>
</comment>